<evidence type="ECO:0000313" key="4">
    <source>
        <dbReference type="Proteomes" id="UP000325433"/>
    </source>
</evidence>
<evidence type="ECO:0000256" key="1">
    <source>
        <dbReference type="SAM" id="MobiDB-lite"/>
    </source>
</evidence>
<accession>A0A5N6W2I0</accession>
<dbReference type="AlphaFoldDB" id="A0A5N6W2I0"/>
<feature type="transmembrane region" description="Helical" evidence="2">
    <location>
        <begin position="78"/>
        <end position="99"/>
    </location>
</feature>
<gene>
    <name evidence="3" type="ORF">BDV41DRAFT_532597</name>
</gene>
<keyword evidence="2" id="KW-0472">Membrane</keyword>
<feature type="region of interest" description="Disordered" evidence="1">
    <location>
        <begin position="22"/>
        <end position="53"/>
    </location>
</feature>
<protein>
    <submittedName>
        <fullName evidence="3">Uncharacterized protein</fullName>
    </submittedName>
</protein>
<name>A0A5N6W2I0_9EURO</name>
<dbReference type="Proteomes" id="UP000325433">
    <property type="component" value="Unassembled WGS sequence"/>
</dbReference>
<proteinExistence type="predicted"/>
<dbReference type="EMBL" id="ML738315">
    <property type="protein sequence ID" value="KAE8314985.1"/>
    <property type="molecule type" value="Genomic_DNA"/>
</dbReference>
<keyword evidence="2" id="KW-1133">Transmembrane helix</keyword>
<keyword evidence="2" id="KW-0812">Transmembrane</keyword>
<sequence length="130" mass="14944">MRKSGNLDNCLFWYTKNYGSKLGTRSKGGAEMPEGKKKNTRKSNIQSRTCKKKEKIKLKKNKIQSCKKRGERVHTAHLVLLPFSVLFYSILCLFSNFFVNSLCFFSRPFGVPVNDSLRSVRQNTSSRTIL</sequence>
<evidence type="ECO:0000256" key="2">
    <source>
        <dbReference type="SAM" id="Phobius"/>
    </source>
</evidence>
<reference evidence="4" key="1">
    <citation type="submission" date="2019-04" db="EMBL/GenBank/DDBJ databases">
        <title>Friends and foes A comparative genomics studyof 23 Aspergillus species from section Flavi.</title>
        <authorList>
            <consortium name="DOE Joint Genome Institute"/>
            <person name="Kjaerbolling I."/>
            <person name="Vesth T."/>
            <person name="Frisvad J.C."/>
            <person name="Nybo J.L."/>
            <person name="Theobald S."/>
            <person name="Kildgaard S."/>
            <person name="Isbrandt T."/>
            <person name="Kuo A."/>
            <person name="Sato A."/>
            <person name="Lyhne E.K."/>
            <person name="Kogle M.E."/>
            <person name="Wiebenga A."/>
            <person name="Kun R.S."/>
            <person name="Lubbers R.J."/>
            <person name="Makela M.R."/>
            <person name="Barry K."/>
            <person name="Chovatia M."/>
            <person name="Clum A."/>
            <person name="Daum C."/>
            <person name="Haridas S."/>
            <person name="He G."/>
            <person name="LaButti K."/>
            <person name="Lipzen A."/>
            <person name="Mondo S."/>
            <person name="Riley R."/>
            <person name="Salamov A."/>
            <person name="Simmons B.A."/>
            <person name="Magnuson J.K."/>
            <person name="Henrissat B."/>
            <person name="Mortensen U.H."/>
            <person name="Larsen T.O."/>
            <person name="Devries R.P."/>
            <person name="Grigoriev I.V."/>
            <person name="Machida M."/>
            <person name="Baker S.E."/>
            <person name="Andersen M.R."/>
        </authorList>
    </citation>
    <scope>NUCLEOTIDE SEQUENCE [LARGE SCALE GENOMIC DNA]</scope>
    <source>
        <strain evidence="4">CBS 130015</strain>
    </source>
</reference>
<keyword evidence="4" id="KW-1185">Reference proteome</keyword>
<evidence type="ECO:0000313" key="3">
    <source>
        <dbReference type="EMBL" id="KAE8314985.1"/>
    </source>
</evidence>
<organism evidence="3 4">
    <name type="scientific">Aspergillus transmontanensis</name>
    <dbReference type="NCBI Taxonomy" id="1034304"/>
    <lineage>
        <taxon>Eukaryota</taxon>
        <taxon>Fungi</taxon>
        <taxon>Dikarya</taxon>
        <taxon>Ascomycota</taxon>
        <taxon>Pezizomycotina</taxon>
        <taxon>Eurotiomycetes</taxon>
        <taxon>Eurotiomycetidae</taxon>
        <taxon>Eurotiales</taxon>
        <taxon>Aspergillaceae</taxon>
        <taxon>Aspergillus</taxon>
        <taxon>Aspergillus subgen. Circumdati</taxon>
    </lineage>
</organism>